<dbReference type="SMART" id="SM00421">
    <property type="entry name" value="HTH_LUXR"/>
    <property type="match status" value="1"/>
</dbReference>
<dbReference type="SUPFAM" id="SSF52172">
    <property type="entry name" value="CheY-like"/>
    <property type="match status" value="1"/>
</dbReference>
<dbReference type="SMART" id="SM00448">
    <property type="entry name" value="REC"/>
    <property type="match status" value="1"/>
</dbReference>
<proteinExistence type="predicted"/>
<evidence type="ECO:0000256" key="1">
    <source>
        <dbReference type="ARBA" id="ARBA00022553"/>
    </source>
</evidence>
<evidence type="ECO:0000256" key="2">
    <source>
        <dbReference type="ARBA" id="ARBA00023015"/>
    </source>
</evidence>
<dbReference type="EMBL" id="UGRY01000005">
    <property type="protein sequence ID" value="SUD48616.1"/>
    <property type="molecule type" value="Genomic_DNA"/>
</dbReference>
<dbReference type="Pfam" id="PF00072">
    <property type="entry name" value="Response_reg"/>
    <property type="match status" value="1"/>
</dbReference>
<accession>A0A379JJQ2</accession>
<dbReference type="GO" id="GO:0006355">
    <property type="term" value="P:regulation of DNA-templated transcription"/>
    <property type="evidence" value="ECO:0007669"/>
    <property type="project" value="InterPro"/>
</dbReference>
<dbReference type="Pfam" id="PF00196">
    <property type="entry name" value="GerE"/>
    <property type="match status" value="1"/>
</dbReference>
<dbReference type="PROSITE" id="PS00622">
    <property type="entry name" value="HTH_LUXR_1"/>
    <property type="match status" value="1"/>
</dbReference>
<dbReference type="AlphaFoldDB" id="A0A379JJQ2"/>
<reference evidence="8 9" key="1">
    <citation type="submission" date="2018-06" db="EMBL/GenBank/DDBJ databases">
        <authorList>
            <consortium name="Pathogen Informatics"/>
            <person name="Doyle S."/>
        </authorList>
    </citation>
    <scope>NUCLEOTIDE SEQUENCE [LARGE SCALE GENOMIC DNA]</scope>
    <source>
        <strain evidence="8 9">NCTC1934</strain>
    </source>
</reference>
<dbReference type="PROSITE" id="PS50043">
    <property type="entry name" value="HTH_LUXR_2"/>
    <property type="match status" value="1"/>
</dbReference>
<dbReference type="RefSeq" id="WP_051037287.1">
    <property type="nucleotide sequence ID" value="NZ_UGRY01000005.1"/>
</dbReference>
<feature type="modified residue" description="4-aspartylphosphate" evidence="5">
    <location>
        <position position="55"/>
    </location>
</feature>
<evidence type="ECO:0000256" key="3">
    <source>
        <dbReference type="ARBA" id="ARBA00023125"/>
    </source>
</evidence>
<dbReference type="STRING" id="1406858.GCA_000710895_04617"/>
<dbReference type="GO" id="GO:0000160">
    <property type="term" value="P:phosphorelay signal transduction system"/>
    <property type="evidence" value="ECO:0007669"/>
    <property type="project" value="InterPro"/>
</dbReference>
<keyword evidence="3" id="KW-0238">DNA-binding</keyword>
<dbReference type="PROSITE" id="PS50110">
    <property type="entry name" value="RESPONSE_REGULATORY"/>
    <property type="match status" value="1"/>
</dbReference>
<dbReference type="PRINTS" id="PR00038">
    <property type="entry name" value="HTHLUXR"/>
</dbReference>
<keyword evidence="9" id="KW-1185">Reference proteome</keyword>
<dbReference type="InterPro" id="IPR011006">
    <property type="entry name" value="CheY-like_superfamily"/>
</dbReference>
<dbReference type="InterPro" id="IPR058245">
    <property type="entry name" value="NreC/VraR/RcsB-like_REC"/>
</dbReference>
<dbReference type="InterPro" id="IPR001789">
    <property type="entry name" value="Sig_transdc_resp-reg_receiver"/>
</dbReference>
<protein>
    <submittedName>
        <fullName evidence="8">Response regulator protein vraR</fullName>
    </submittedName>
</protein>
<dbReference type="InterPro" id="IPR000792">
    <property type="entry name" value="Tscrpt_reg_LuxR_C"/>
</dbReference>
<feature type="domain" description="Response regulatory" evidence="7">
    <location>
        <begin position="4"/>
        <end position="120"/>
    </location>
</feature>
<evidence type="ECO:0000313" key="8">
    <source>
        <dbReference type="EMBL" id="SUD48616.1"/>
    </source>
</evidence>
<keyword evidence="2" id="KW-0805">Transcription regulation</keyword>
<dbReference type="Proteomes" id="UP000255467">
    <property type="component" value="Unassembled WGS sequence"/>
</dbReference>
<dbReference type="GO" id="GO:0003677">
    <property type="term" value="F:DNA binding"/>
    <property type="evidence" value="ECO:0007669"/>
    <property type="project" value="UniProtKB-KW"/>
</dbReference>
<dbReference type="SUPFAM" id="SSF46894">
    <property type="entry name" value="C-terminal effector domain of the bipartite response regulators"/>
    <property type="match status" value="1"/>
</dbReference>
<feature type="domain" description="HTH luxR-type" evidence="6">
    <location>
        <begin position="144"/>
        <end position="209"/>
    </location>
</feature>
<dbReference type="InterPro" id="IPR016032">
    <property type="entry name" value="Sig_transdc_resp-reg_C-effctor"/>
</dbReference>
<dbReference type="OrthoDB" id="9808843at2"/>
<evidence type="ECO:0000256" key="5">
    <source>
        <dbReference type="PROSITE-ProRule" id="PRU00169"/>
    </source>
</evidence>
<evidence type="ECO:0000313" key="9">
    <source>
        <dbReference type="Proteomes" id="UP000255467"/>
    </source>
</evidence>
<keyword evidence="1 5" id="KW-0597">Phosphoprotein</keyword>
<dbReference type="CDD" id="cd06170">
    <property type="entry name" value="LuxR_C_like"/>
    <property type="match status" value="1"/>
</dbReference>
<evidence type="ECO:0000259" key="6">
    <source>
        <dbReference type="PROSITE" id="PS50043"/>
    </source>
</evidence>
<dbReference type="Gene3D" id="3.40.50.2300">
    <property type="match status" value="1"/>
</dbReference>
<dbReference type="InterPro" id="IPR039420">
    <property type="entry name" value="WalR-like"/>
</dbReference>
<gene>
    <name evidence="8" type="primary">vraR_14</name>
    <name evidence="8" type="ORF">NCTC1934_05952</name>
</gene>
<keyword evidence="4" id="KW-0804">Transcription</keyword>
<sequence>MSIRVLLADDQRLVRAGLRMLLESTSDLTVVGEAADGAEAVRLCAGLAPDLVLMDLRMPGVDGVRATAQITRAHPGVRVLVLTTFDDDDHLYPALAAGAAGYLVKDTAPADLLAAVRRTVDGDMLFSPTLLRRLVDRALSADSPDLPTVDLTPREREVLRLVGEGWSNQEIAERLHLGATTVKTHVANLMSKTGCDNRVRLAVYAHRADPDARAPWEITRDR</sequence>
<evidence type="ECO:0000259" key="7">
    <source>
        <dbReference type="PROSITE" id="PS50110"/>
    </source>
</evidence>
<dbReference type="PANTHER" id="PTHR43214:SF24">
    <property type="entry name" value="TRANSCRIPTIONAL REGULATORY PROTEIN NARL-RELATED"/>
    <property type="match status" value="1"/>
</dbReference>
<dbReference type="PANTHER" id="PTHR43214">
    <property type="entry name" value="TWO-COMPONENT RESPONSE REGULATOR"/>
    <property type="match status" value="1"/>
</dbReference>
<organism evidence="8 9">
    <name type="scientific">Nocardia otitidiscaviarum</name>
    <dbReference type="NCBI Taxonomy" id="1823"/>
    <lineage>
        <taxon>Bacteria</taxon>
        <taxon>Bacillati</taxon>
        <taxon>Actinomycetota</taxon>
        <taxon>Actinomycetes</taxon>
        <taxon>Mycobacteriales</taxon>
        <taxon>Nocardiaceae</taxon>
        <taxon>Nocardia</taxon>
    </lineage>
</organism>
<evidence type="ECO:0000256" key="4">
    <source>
        <dbReference type="ARBA" id="ARBA00023163"/>
    </source>
</evidence>
<dbReference type="CDD" id="cd17535">
    <property type="entry name" value="REC_NarL-like"/>
    <property type="match status" value="1"/>
</dbReference>
<name>A0A379JJQ2_9NOCA</name>